<comment type="function">
    <text evidence="2">Pyridoxal 5'-phosphate (PLP)-binding protein, which is involved in PLP homeostasis.</text>
</comment>
<dbReference type="EMBL" id="JANUBB010000003">
    <property type="protein sequence ID" value="MCS3950847.1"/>
    <property type="molecule type" value="Genomic_DNA"/>
</dbReference>
<dbReference type="EMBL" id="JANUBL010000003">
    <property type="protein sequence ID" value="MCS4121551.1"/>
    <property type="molecule type" value="Genomic_DNA"/>
</dbReference>
<evidence type="ECO:0000313" key="7">
    <source>
        <dbReference type="EMBL" id="MCS3950847.1"/>
    </source>
</evidence>
<dbReference type="InterPro" id="IPR001608">
    <property type="entry name" value="Ala_racemase_N"/>
</dbReference>
<dbReference type="PIRSF" id="PIRSF004848">
    <property type="entry name" value="YBL036c_PLPDEIII"/>
    <property type="match status" value="1"/>
</dbReference>
<organism evidence="6 10">
    <name type="scientific">Salinibacter ruber</name>
    <dbReference type="NCBI Taxonomy" id="146919"/>
    <lineage>
        <taxon>Bacteria</taxon>
        <taxon>Pseudomonadati</taxon>
        <taxon>Rhodothermota</taxon>
        <taxon>Rhodothermia</taxon>
        <taxon>Rhodothermales</taxon>
        <taxon>Salinibacteraceae</taxon>
        <taxon>Salinibacter</taxon>
    </lineage>
</organism>
<dbReference type="HAMAP" id="MF_02087">
    <property type="entry name" value="PLP_homeostasis"/>
    <property type="match status" value="1"/>
</dbReference>
<dbReference type="InterPro" id="IPR029066">
    <property type="entry name" value="PLP-binding_barrel"/>
</dbReference>
<evidence type="ECO:0000259" key="5">
    <source>
        <dbReference type="Pfam" id="PF01168"/>
    </source>
</evidence>
<evidence type="ECO:0000256" key="4">
    <source>
        <dbReference type="RuleBase" id="RU004514"/>
    </source>
</evidence>
<evidence type="ECO:0000313" key="9">
    <source>
        <dbReference type="EMBL" id="MCS4159070.1"/>
    </source>
</evidence>
<evidence type="ECO:0000256" key="2">
    <source>
        <dbReference type="HAMAP-Rule" id="MF_02087"/>
    </source>
</evidence>
<accession>A0A840DE13</accession>
<dbReference type="FunFam" id="3.20.20.10:FF:000018">
    <property type="entry name" value="Pyridoxal phosphate homeostasis protein"/>
    <property type="match status" value="1"/>
</dbReference>
<dbReference type="RefSeq" id="WP_013061297.1">
    <property type="nucleotide sequence ID" value="NZ_CALTRV010000002.1"/>
</dbReference>
<evidence type="ECO:0000256" key="1">
    <source>
        <dbReference type="ARBA" id="ARBA00022898"/>
    </source>
</evidence>
<evidence type="ECO:0000256" key="3">
    <source>
        <dbReference type="PIRSR" id="PIRSR004848-1"/>
    </source>
</evidence>
<dbReference type="NCBIfam" id="TIGR00044">
    <property type="entry name" value="YggS family pyridoxal phosphate-dependent enzyme"/>
    <property type="match status" value="1"/>
</dbReference>
<dbReference type="Proteomes" id="UP001155144">
    <property type="component" value="Unassembled WGS sequence"/>
</dbReference>
<dbReference type="PROSITE" id="PS01211">
    <property type="entry name" value="UPF0001"/>
    <property type="match status" value="1"/>
</dbReference>
<dbReference type="Gene3D" id="3.20.20.10">
    <property type="entry name" value="Alanine racemase"/>
    <property type="match status" value="1"/>
</dbReference>
<dbReference type="AlphaFoldDB" id="A0A840DE13"/>
<dbReference type="EMBL" id="JANUAE010000009">
    <property type="protein sequence ID" value="MCS3710869.1"/>
    <property type="molecule type" value="Genomic_DNA"/>
</dbReference>
<evidence type="ECO:0000313" key="8">
    <source>
        <dbReference type="EMBL" id="MCS4121551.1"/>
    </source>
</evidence>
<gene>
    <name evidence="8" type="ORF">GGP45_001904</name>
    <name evidence="6" type="ORF">GGP61_002495</name>
    <name evidence="7" type="ORF">GGP83_000788</name>
    <name evidence="9" type="ORF">GGP99_003056</name>
</gene>
<keyword evidence="1 2" id="KW-0663">Pyridoxal phosphate</keyword>
<dbReference type="Proteomes" id="UP001155010">
    <property type="component" value="Unassembled WGS sequence"/>
</dbReference>
<dbReference type="CDD" id="cd00635">
    <property type="entry name" value="PLPDE_III_YBL036c_like"/>
    <property type="match status" value="1"/>
</dbReference>
<dbReference type="PANTHER" id="PTHR10146:SF14">
    <property type="entry name" value="PYRIDOXAL PHOSPHATE HOMEOSTASIS PROTEIN"/>
    <property type="match status" value="1"/>
</dbReference>
<evidence type="ECO:0000313" key="6">
    <source>
        <dbReference type="EMBL" id="MCS3710869.1"/>
    </source>
</evidence>
<protein>
    <recommendedName>
        <fullName evidence="2">Pyridoxal phosphate homeostasis protein</fullName>
        <shortName evidence="2">PLP homeostasis protein</shortName>
    </recommendedName>
</protein>
<comment type="similarity">
    <text evidence="2 4">Belongs to the pyridoxal phosphate-binding protein YggS/PROSC family.</text>
</comment>
<dbReference type="GO" id="GO:0030170">
    <property type="term" value="F:pyridoxal phosphate binding"/>
    <property type="evidence" value="ECO:0007669"/>
    <property type="project" value="UniProtKB-UniRule"/>
</dbReference>
<comment type="cofactor">
    <cofactor evidence="3">
        <name>pyridoxal 5'-phosphate</name>
        <dbReference type="ChEBI" id="CHEBI:597326"/>
    </cofactor>
</comment>
<comment type="caution">
    <text evidence="6">The sequence shown here is derived from an EMBL/GenBank/DDBJ whole genome shotgun (WGS) entry which is preliminary data.</text>
</comment>
<dbReference type="Proteomes" id="UP001155057">
    <property type="component" value="Unassembled WGS sequence"/>
</dbReference>
<dbReference type="EMBL" id="JANTZM010000018">
    <property type="protein sequence ID" value="MCS4159070.1"/>
    <property type="molecule type" value="Genomic_DNA"/>
</dbReference>
<feature type="domain" description="Alanine racemase N-terminal" evidence="5">
    <location>
        <begin position="67"/>
        <end position="249"/>
    </location>
</feature>
<evidence type="ECO:0000313" key="10">
    <source>
        <dbReference type="Proteomes" id="UP001155057"/>
    </source>
</evidence>
<dbReference type="SUPFAM" id="SSF51419">
    <property type="entry name" value="PLP-binding barrel"/>
    <property type="match status" value="1"/>
</dbReference>
<dbReference type="Pfam" id="PF01168">
    <property type="entry name" value="Ala_racemase_N"/>
    <property type="match status" value="1"/>
</dbReference>
<proteinExistence type="inferred from homology"/>
<dbReference type="InterPro" id="IPR011078">
    <property type="entry name" value="PyrdxlP_homeostasis"/>
</dbReference>
<dbReference type="Proteomes" id="UP001155110">
    <property type="component" value="Unassembled WGS sequence"/>
</dbReference>
<sequence>MSKIPDATPEVESQIRPEAVTERVESIRERIAQACGRAGRSPDEITVVAVSKTFPMQAIASGTGVGLEHFGENRARQLRDKAKARPGAVEGGDVKWHMVGHLQRNKAKFIARHADWFDALDSPRLAEELNKRAAKNDRVLPCLVQVNITGDDQKYGLAPSETHEYLDHCAQYDHLAVEGLMALGSFVDDPEDVRGEFQKMRELFDTYDASGNPQVEMTELSIGMSNDFEVAIEEGSTMIRLGTSIFGPRDYD</sequence>
<reference evidence="6" key="1">
    <citation type="submission" date="2022-08" db="EMBL/GenBank/DDBJ databases">
        <title>Genomic Encyclopedia of Type Strains, Phase V (KMG-V): Genome sequencing to study the core and pangenomes of soil and plant-associated prokaryotes.</title>
        <authorList>
            <person name="Whitman W."/>
        </authorList>
    </citation>
    <scope>NUCLEOTIDE SEQUENCE</scope>
    <source>
        <strain evidence="7">SP2017</strain>
        <strain evidence="9">SP3002</strain>
        <strain evidence="8">SP3026</strain>
        <strain evidence="6">SP3049</strain>
    </source>
</reference>
<dbReference type="GeneID" id="83727620"/>
<dbReference type="PANTHER" id="PTHR10146">
    <property type="entry name" value="PROLINE SYNTHETASE CO-TRANSCRIBED BACTERIAL HOMOLOG PROTEIN"/>
    <property type="match status" value="1"/>
</dbReference>
<feature type="modified residue" description="N6-(pyridoxal phosphate)lysine" evidence="2 3">
    <location>
        <position position="52"/>
    </location>
</feature>
<name>A0A840DE13_9BACT</name>